<dbReference type="SUPFAM" id="SSF53335">
    <property type="entry name" value="S-adenosyl-L-methionine-dependent methyltransferases"/>
    <property type="match status" value="1"/>
</dbReference>
<dbReference type="PANTHER" id="PTHR43861">
    <property type="entry name" value="TRANS-ACONITATE 2-METHYLTRANSFERASE-RELATED"/>
    <property type="match status" value="1"/>
</dbReference>
<dbReference type="RefSeq" id="WP_127111012.1">
    <property type="nucleotide sequence ID" value="NZ_RZGR01000001.1"/>
</dbReference>
<evidence type="ECO:0000313" key="4">
    <source>
        <dbReference type="EMBL" id="RUQ91599.1"/>
    </source>
</evidence>
<dbReference type="Proteomes" id="UP000288012">
    <property type="component" value="Unassembled WGS sequence"/>
</dbReference>
<keyword evidence="1 4" id="KW-0489">Methyltransferase</keyword>
<keyword evidence="2 4" id="KW-0808">Transferase</keyword>
<evidence type="ECO:0000313" key="5">
    <source>
        <dbReference type="Proteomes" id="UP000288012"/>
    </source>
</evidence>
<dbReference type="CDD" id="cd02440">
    <property type="entry name" value="AdoMet_MTases"/>
    <property type="match status" value="1"/>
</dbReference>
<sequence length="255" mass="29677">MSWDPEEYKSGNYFQKETSDAFCKNFNIVPYGNILDIGCGDGAYSHALANKLMQGHIHGIDSSIEMIHHAVKHWTQSNLSFAVHDIETFYAVEAFDFALSFWCLHWTRIELSLPNIFYALKPGGKFYAIFSSFSGNSISQVWHELMTNRYYRDLTKQYVNSDNSLQNYFLRVIRVLAALPYKQIRLNLHNTHTLLPSIAYFKNLLLTMPFMKSFPEEIMQELLEAMLDTFQAICKRRYGGQLYYATRPIFLEAIK</sequence>
<evidence type="ECO:0000259" key="3">
    <source>
        <dbReference type="Pfam" id="PF13649"/>
    </source>
</evidence>
<name>A0A433JMN0_9GAMM</name>
<dbReference type="InterPro" id="IPR041698">
    <property type="entry name" value="Methyltransf_25"/>
</dbReference>
<keyword evidence="5" id="KW-1185">Reference proteome</keyword>
<dbReference type="GO" id="GO:0032259">
    <property type="term" value="P:methylation"/>
    <property type="evidence" value="ECO:0007669"/>
    <property type="project" value="UniProtKB-KW"/>
</dbReference>
<dbReference type="EMBL" id="RZGR01000001">
    <property type="protein sequence ID" value="RUQ91599.1"/>
    <property type="molecule type" value="Genomic_DNA"/>
</dbReference>
<dbReference type="PANTHER" id="PTHR43861:SF1">
    <property type="entry name" value="TRANS-ACONITATE 2-METHYLTRANSFERASE"/>
    <property type="match status" value="1"/>
</dbReference>
<reference evidence="4 5" key="1">
    <citation type="submission" date="2018-12" db="EMBL/GenBank/DDBJ databases">
        <title>Legionella sp,whole genome shotgun sequence.</title>
        <authorList>
            <person name="Wu H."/>
        </authorList>
    </citation>
    <scope>NUCLEOTIDE SEQUENCE [LARGE SCALE GENOMIC DNA]</scope>
    <source>
        <strain evidence="5">km714</strain>
    </source>
</reference>
<evidence type="ECO:0000256" key="1">
    <source>
        <dbReference type="ARBA" id="ARBA00022603"/>
    </source>
</evidence>
<gene>
    <name evidence="4" type="ORF">EKM59_00630</name>
</gene>
<organism evidence="4 5">
    <name type="scientific">Legionella septentrionalis</name>
    <dbReference type="NCBI Taxonomy" id="2498109"/>
    <lineage>
        <taxon>Bacteria</taxon>
        <taxon>Pseudomonadati</taxon>
        <taxon>Pseudomonadota</taxon>
        <taxon>Gammaproteobacteria</taxon>
        <taxon>Legionellales</taxon>
        <taxon>Legionellaceae</taxon>
        <taxon>Legionella</taxon>
    </lineage>
</organism>
<evidence type="ECO:0000256" key="2">
    <source>
        <dbReference type="ARBA" id="ARBA00022679"/>
    </source>
</evidence>
<comment type="caution">
    <text evidence="4">The sequence shown here is derived from an EMBL/GenBank/DDBJ whole genome shotgun (WGS) entry which is preliminary data.</text>
</comment>
<protein>
    <submittedName>
        <fullName evidence="4">Class I SAM-dependent methyltransferase</fullName>
    </submittedName>
</protein>
<dbReference type="GO" id="GO:0008168">
    <property type="term" value="F:methyltransferase activity"/>
    <property type="evidence" value="ECO:0007669"/>
    <property type="project" value="UniProtKB-KW"/>
</dbReference>
<proteinExistence type="predicted"/>
<dbReference type="Gene3D" id="3.40.50.150">
    <property type="entry name" value="Vaccinia Virus protein VP39"/>
    <property type="match status" value="1"/>
</dbReference>
<dbReference type="AlphaFoldDB" id="A0A433JMN0"/>
<dbReference type="InterPro" id="IPR029063">
    <property type="entry name" value="SAM-dependent_MTases_sf"/>
</dbReference>
<feature type="domain" description="Methyltransferase" evidence="3">
    <location>
        <begin position="34"/>
        <end position="124"/>
    </location>
</feature>
<dbReference type="Pfam" id="PF13649">
    <property type="entry name" value="Methyltransf_25"/>
    <property type="match status" value="1"/>
</dbReference>
<accession>A0A433JMN0</accession>